<evidence type="ECO:0000256" key="4">
    <source>
        <dbReference type="PROSITE-ProRule" id="PRU00433"/>
    </source>
</evidence>
<feature type="domain" description="Cytochrome c" evidence="6">
    <location>
        <begin position="189"/>
        <end position="281"/>
    </location>
</feature>
<evidence type="ECO:0000313" key="8">
    <source>
        <dbReference type="Proteomes" id="UP000199705"/>
    </source>
</evidence>
<dbReference type="Pfam" id="PF07635">
    <property type="entry name" value="PSCyt1"/>
    <property type="match status" value="1"/>
</dbReference>
<feature type="transmembrane region" description="Helical" evidence="5">
    <location>
        <begin position="81"/>
        <end position="101"/>
    </location>
</feature>
<feature type="transmembrane region" description="Helical" evidence="5">
    <location>
        <begin position="144"/>
        <end position="161"/>
    </location>
</feature>
<evidence type="ECO:0000313" key="7">
    <source>
        <dbReference type="EMBL" id="SDG90634.1"/>
    </source>
</evidence>
<dbReference type="Pfam" id="PF09990">
    <property type="entry name" value="DUF2231"/>
    <property type="match status" value="1"/>
</dbReference>
<dbReference type="Gene3D" id="3.80.10.10">
    <property type="entry name" value="Ribonuclease Inhibitor"/>
    <property type="match status" value="1"/>
</dbReference>
<dbReference type="InterPro" id="IPR026876">
    <property type="entry name" value="Fn3_assoc_repeat"/>
</dbReference>
<evidence type="ECO:0000256" key="5">
    <source>
        <dbReference type="SAM" id="Phobius"/>
    </source>
</evidence>
<dbReference type="Proteomes" id="UP000199705">
    <property type="component" value="Unassembled WGS sequence"/>
</dbReference>
<sequence length="718" mass="79756">MKSSHKGFAEGTLFALNIFIGVLLIAGDSLVVPRWLQPVGRMHPLILHFPIVILMLAMVMEFFRYRAEFINEKLYQTFTSYLLLLGALLSSITVIMGLFLSREPGYEGDTLQWHKWFGVSVAFAGYGVYLIRHTSKYTVRFAKAGAIITVFCLIVAGHLGGNLTHGNDFVLGPVMDKSKNVVPIDQALVYNDVIRPIFEVKCQSCHNIDKKKGGLMLTDSAAIMKGGKTGKLFIAGDPTMSLLLQRVHLPETEKKHMPPTGKTQLTDDEKMLLYLWVKSKARFGKKVIELPANDSLRMIAATRLKPAESEEEVYDFSAANEKEIQKLNNNYRVVYPLASESPALAVNIYNKSTYNVKVLDELSSIKKQVVSLDLNKMPVKDADLKTIAKFENLRRLNLNFSDVTGKGLKELAGLKYLKSISLTGVKLNIADVKQLIAIKSLNELAVWDSGLNPADLQLLQKQNPKLSLLTGFKDDGKALKLTSPQLKNTAVIFKQNYALQLSNPIKGADIRYTTDGSVPDSIKAASYKPGIVFTQSTVIRTRAFKAGWIGSDTVQFNVYKCAYTPDSISFVKYPDDKYKGDGAKTIIDKELGGDNFGNGKWVASQKDLAVIMWFNKPIDLHSVSLNVMRNTGSQIFLPAGVEVWGGTDQNHLRLLSTLKTGVPKKSDPFILTPLECKLKSEQKISCIKLVAQSLKSVPEWHPAKGKPGWVFLDEVFLN</sequence>
<feature type="transmembrane region" description="Helical" evidence="5">
    <location>
        <begin position="12"/>
        <end position="36"/>
    </location>
</feature>
<organism evidence="7 8">
    <name type="scientific">Mucilaginibacter gossypii</name>
    <dbReference type="NCBI Taxonomy" id="551996"/>
    <lineage>
        <taxon>Bacteria</taxon>
        <taxon>Pseudomonadati</taxon>
        <taxon>Bacteroidota</taxon>
        <taxon>Sphingobacteriia</taxon>
        <taxon>Sphingobacteriales</taxon>
        <taxon>Sphingobacteriaceae</taxon>
        <taxon>Mucilaginibacter</taxon>
    </lineage>
</organism>
<dbReference type="GO" id="GO:0009055">
    <property type="term" value="F:electron transfer activity"/>
    <property type="evidence" value="ECO:0007669"/>
    <property type="project" value="InterPro"/>
</dbReference>
<dbReference type="AlphaFoldDB" id="A0A1G7Y2M5"/>
<dbReference type="PANTHER" id="PTHR35889">
    <property type="entry name" value="CYCLOINULO-OLIGOSACCHARIDE FRUCTANOTRANSFERASE-RELATED"/>
    <property type="match status" value="1"/>
</dbReference>
<proteinExistence type="predicted"/>
<evidence type="ECO:0000259" key="6">
    <source>
        <dbReference type="PROSITE" id="PS51007"/>
    </source>
</evidence>
<dbReference type="RefSeq" id="WP_091167480.1">
    <property type="nucleotide sequence ID" value="NZ_FNCG01000005.1"/>
</dbReference>
<feature type="transmembrane region" description="Helical" evidence="5">
    <location>
        <begin position="113"/>
        <end position="132"/>
    </location>
</feature>
<keyword evidence="3 4" id="KW-0408">Iron</keyword>
<name>A0A1G7Y2M5_9SPHI</name>
<dbReference type="InterPro" id="IPR032675">
    <property type="entry name" value="LRR_dom_sf"/>
</dbReference>
<keyword evidence="2 4" id="KW-0479">Metal-binding</keyword>
<feature type="transmembrane region" description="Helical" evidence="5">
    <location>
        <begin position="42"/>
        <end position="60"/>
    </location>
</feature>
<dbReference type="SUPFAM" id="SSF52047">
    <property type="entry name" value="RNI-like"/>
    <property type="match status" value="1"/>
</dbReference>
<evidence type="ECO:0000256" key="3">
    <source>
        <dbReference type="ARBA" id="ARBA00023004"/>
    </source>
</evidence>
<dbReference type="InterPro" id="IPR009056">
    <property type="entry name" value="Cyt_c-like_dom"/>
</dbReference>
<protein>
    <submittedName>
        <fullName evidence="7">Uncharacterized membrane protein</fullName>
    </submittedName>
</protein>
<keyword evidence="1 4" id="KW-0349">Heme</keyword>
<dbReference type="PANTHER" id="PTHR35889:SF3">
    <property type="entry name" value="F-BOX DOMAIN-CONTAINING PROTEIN"/>
    <property type="match status" value="1"/>
</dbReference>
<keyword evidence="5" id="KW-1133">Transmembrane helix</keyword>
<evidence type="ECO:0000256" key="2">
    <source>
        <dbReference type="ARBA" id="ARBA00022723"/>
    </source>
</evidence>
<gene>
    <name evidence="7" type="ORF">SAMN05192573_105246</name>
</gene>
<accession>A0A1G7Y2M5</accession>
<dbReference type="InterPro" id="IPR036909">
    <property type="entry name" value="Cyt_c-like_dom_sf"/>
</dbReference>
<dbReference type="InterPro" id="IPR019251">
    <property type="entry name" value="DUF2231_TM"/>
</dbReference>
<reference evidence="8" key="1">
    <citation type="submission" date="2016-10" db="EMBL/GenBank/DDBJ databases">
        <authorList>
            <person name="Varghese N."/>
            <person name="Submissions S."/>
        </authorList>
    </citation>
    <scope>NUCLEOTIDE SEQUENCE [LARGE SCALE GENOMIC DNA]</scope>
    <source>
        <strain evidence="8">Gh-67</strain>
    </source>
</reference>
<dbReference type="SUPFAM" id="SSF46626">
    <property type="entry name" value="Cytochrome c"/>
    <property type="match status" value="1"/>
</dbReference>
<dbReference type="PROSITE" id="PS51007">
    <property type="entry name" value="CYTC"/>
    <property type="match status" value="1"/>
</dbReference>
<keyword evidence="8" id="KW-1185">Reference proteome</keyword>
<evidence type="ECO:0000256" key="1">
    <source>
        <dbReference type="ARBA" id="ARBA00022617"/>
    </source>
</evidence>
<dbReference type="InterPro" id="IPR011429">
    <property type="entry name" value="Cyt_c_Planctomycete-type"/>
</dbReference>
<dbReference type="Pfam" id="PF13287">
    <property type="entry name" value="Fn3_assoc"/>
    <property type="match status" value="1"/>
</dbReference>
<dbReference type="EMBL" id="FNCG01000005">
    <property type="protein sequence ID" value="SDG90634.1"/>
    <property type="molecule type" value="Genomic_DNA"/>
</dbReference>
<dbReference type="GO" id="GO:0046872">
    <property type="term" value="F:metal ion binding"/>
    <property type="evidence" value="ECO:0007669"/>
    <property type="project" value="UniProtKB-KW"/>
</dbReference>
<keyword evidence="5" id="KW-0812">Transmembrane</keyword>
<keyword evidence="5" id="KW-0472">Membrane</keyword>
<dbReference type="GO" id="GO:0020037">
    <property type="term" value="F:heme binding"/>
    <property type="evidence" value="ECO:0007669"/>
    <property type="project" value="InterPro"/>
</dbReference>
<dbReference type="STRING" id="551996.SAMN05192573_105246"/>